<evidence type="ECO:0000313" key="2">
    <source>
        <dbReference type="EMBL" id="GGX95343.1"/>
    </source>
</evidence>
<keyword evidence="3" id="KW-1185">Reference proteome</keyword>
<name>A0A918U5K9_9ACTN</name>
<dbReference type="EMBL" id="BMWD01000043">
    <property type="protein sequence ID" value="GGX95343.1"/>
    <property type="molecule type" value="Genomic_DNA"/>
</dbReference>
<accession>A0A918U5K9</accession>
<dbReference type="AlphaFoldDB" id="A0A918U5K9"/>
<sequence length="68" mass="6874">MGTDTPTPSAIWGSSPIVANSVVPMPNATTARARSAKGMVREPFKDSSPVMGGEGGSGTMSGPRVPSR</sequence>
<organism evidence="2 3">
    <name type="scientific">Streptomyces fructofermentans</name>
    <dbReference type="NCBI Taxonomy" id="152141"/>
    <lineage>
        <taxon>Bacteria</taxon>
        <taxon>Bacillati</taxon>
        <taxon>Actinomycetota</taxon>
        <taxon>Actinomycetes</taxon>
        <taxon>Kitasatosporales</taxon>
        <taxon>Streptomycetaceae</taxon>
        <taxon>Streptomyces</taxon>
    </lineage>
</organism>
<evidence type="ECO:0000313" key="3">
    <source>
        <dbReference type="Proteomes" id="UP000645555"/>
    </source>
</evidence>
<feature type="region of interest" description="Disordered" evidence="1">
    <location>
        <begin position="30"/>
        <end position="68"/>
    </location>
</feature>
<proteinExistence type="predicted"/>
<evidence type="ECO:0000256" key="1">
    <source>
        <dbReference type="SAM" id="MobiDB-lite"/>
    </source>
</evidence>
<comment type="caution">
    <text evidence="2">The sequence shown here is derived from an EMBL/GenBank/DDBJ whole genome shotgun (WGS) entry which is preliminary data.</text>
</comment>
<reference evidence="2" key="1">
    <citation type="journal article" date="2014" name="Int. J. Syst. Evol. Microbiol.">
        <title>Complete genome sequence of Corynebacterium casei LMG S-19264T (=DSM 44701T), isolated from a smear-ripened cheese.</title>
        <authorList>
            <consortium name="US DOE Joint Genome Institute (JGI-PGF)"/>
            <person name="Walter F."/>
            <person name="Albersmeier A."/>
            <person name="Kalinowski J."/>
            <person name="Ruckert C."/>
        </authorList>
    </citation>
    <scope>NUCLEOTIDE SEQUENCE</scope>
    <source>
        <strain evidence="2">JCM 4956</strain>
    </source>
</reference>
<protein>
    <submittedName>
        <fullName evidence="2">Uncharacterized protein</fullName>
    </submittedName>
</protein>
<gene>
    <name evidence="2" type="ORF">GCM10010515_72490</name>
</gene>
<reference evidence="2" key="2">
    <citation type="submission" date="2020-09" db="EMBL/GenBank/DDBJ databases">
        <authorList>
            <person name="Sun Q."/>
            <person name="Ohkuma M."/>
        </authorList>
    </citation>
    <scope>NUCLEOTIDE SEQUENCE</scope>
    <source>
        <strain evidence="2">JCM 4956</strain>
    </source>
</reference>
<dbReference type="Proteomes" id="UP000645555">
    <property type="component" value="Unassembled WGS sequence"/>
</dbReference>